<feature type="compositionally biased region" description="Polar residues" evidence="1">
    <location>
        <begin position="209"/>
        <end position="229"/>
    </location>
</feature>
<gene>
    <name evidence="3" type="ORF">CSW64_00195</name>
</gene>
<organism evidence="3 4">
    <name type="scientific">Caulobacter mirabilis</name>
    <dbReference type="NCBI Taxonomy" id="69666"/>
    <lineage>
        <taxon>Bacteria</taxon>
        <taxon>Pseudomonadati</taxon>
        <taxon>Pseudomonadota</taxon>
        <taxon>Alphaproteobacteria</taxon>
        <taxon>Caulobacterales</taxon>
        <taxon>Caulobacteraceae</taxon>
        <taxon>Caulobacter</taxon>
    </lineage>
</organism>
<evidence type="ECO:0000256" key="2">
    <source>
        <dbReference type="SAM" id="SignalP"/>
    </source>
</evidence>
<feature type="region of interest" description="Disordered" evidence="1">
    <location>
        <begin position="204"/>
        <end position="229"/>
    </location>
</feature>
<dbReference type="AlphaFoldDB" id="A0A2D2ASG8"/>
<proteinExistence type="predicted"/>
<keyword evidence="4" id="KW-1185">Reference proteome</keyword>
<dbReference type="Pfam" id="PF09476">
    <property type="entry name" value="Pilus_CpaD"/>
    <property type="match status" value="1"/>
</dbReference>
<dbReference type="PROSITE" id="PS51257">
    <property type="entry name" value="PROKAR_LIPOPROTEIN"/>
    <property type="match status" value="1"/>
</dbReference>
<dbReference type="NCBIfam" id="TIGR02522">
    <property type="entry name" value="pilus_cpaD"/>
    <property type="match status" value="1"/>
</dbReference>
<dbReference type="OrthoDB" id="9802674at2"/>
<dbReference type="InterPro" id="IPR019027">
    <property type="entry name" value="Pilus_biogenesis_CpaD-related"/>
</dbReference>
<sequence>MLKPALRLSLVLTAALSLTACATTSTTGPVAEAPTPLDGWSQRVQVQSEADEIRLAAHATGLSGNQARALSDFHVRWMQAEGGVITIAAPRDSGQDAGAYRVSADARSFLVSLGAPTDRVRLVGYDAGGDRQAPIVVGYERYVAVAPTCGGWSTMTATFKNDPHAGFGCAIAANTAAQVANPEDLVRGRNMDPADPNRRATVLEKYRKGQTTGSARDPQGTGTISQAIQ</sequence>
<name>A0A2D2ASG8_9CAUL</name>
<evidence type="ECO:0000313" key="4">
    <source>
        <dbReference type="Proteomes" id="UP000228945"/>
    </source>
</evidence>
<accession>A0A2D2ASG8</accession>
<dbReference type="KEGG" id="cmb:CSW64_00195"/>
<evidence type="ECO:0000256" key="1">
    <source>
        <dbReference type="SAM" id="MobiDB-lite"/>
    </source>
</evidence>
<protein>
    <submittedName>
        <fullName evidence="3">Pilus assembly protein CpaD</fullName>
    </submittedName>
</protein>
<keyword evidence="2" id="KW-0732">Signal</keyword>
<feature type="chain" id="PRO_5013931245" evidence="2">
    <location>
        <begin position="23"/>
        <end position="229"/>
    </location>
</feature>
<dbReference type="EMBL" id="CP024201">
    <property type="protein sequence ID" value="ATQ40936.1"/>
    <property type="molecule type" value="Genomic_DNA"/>
</dbReference>
<feature type="signal peptide" evidence="2">
    <location>
        <begin position="1"/>
        <end position="22"/>
    </location>
</feature>
<dbReference type="InterPro" id="IPR013361">
    <property type="entry name" value="Pilus_CpaD"/>
</dbReference>
<reference evidence="3 4" key="1">
    <citation type="submission" date="2017-10" db="EMBL/GenBank/DDBJ databases">
        <title>Genome sequence of Caulobacter mirabilis FWC38.</title>
        <authorList>
            <person name="Fiebig A."/>
            <person name="Crosson S."/>
        </authorList>
    </citation>
    <scope>NUCLEOTIDE SEQUENCE [LARGE SCALE GENOMIC DNA]</scope>
    <source>
        <strain evidence="3 4">FWC 38</strain>
    </source>
</reference>
<dbReference type="Proteomes" id="UP000228945">
    <property type="component" value="Chromosome"/>
</dbReference>
<evidence type="ECO:0000313" key="3">
    <source>
        <dbReference type="EMBL" id="ATQ40936.1"/>
    </source>
</evidence>
<dbReference type="RefSeq" id="WP_099620193.1">
    <property type="nucleotide sequence ID" value="NZ_CP024201.1"/>
</dbReference>